<accession>A0A0F8ZBT0</accession>
<gene>
    <name evidence="1" type="ORF">LCGC14_2715060</name>
</gene>
<evidence type="ECO:0000313" key="1">
    <source>
        <dbReference type="EMBL" id="KKK91228.1"/>
    </source>
</evidence>
<organism evidence="1">
    <name type="scientific">marine sediment metagenome</name>
    <dbReference type="NCBI Taxonomy" id="412755"/>
    <lineage>
        <taxon>unclassified sequences</taxon>
        <taxon>metagenomes</taxon>
        <taxon>ecological metagenomes</taxon>
    </lineage>
</organism>
<feature type="non-terminal residue" evidence="1">
    <location>
        <position position="28"/>
    </location>
</feature>
<name>A0A0F8ZBT0_9ZZZZ</name>
<dbReference type="AlphaFoldDB" id="A0A0F8ZBT0"/>
<evidence type="ECO:0008006" key="2">
    <source>
        <dbReference type="Google" id="ProtNLM"/>
    </source>
</evidence>
<reference evidence="1" key="1">
    <citation type="journal article" date="2015" name="Nature">
        <title>Complex archaea that bridge the gap between prokaryotes and eukaryotes.</title>
        <authorList>
            <person name="Spang A."/>
            <person name="Saw J.H."/>
            <person name="Jorgensen S.L."/>
            <person name="Zaremba-Niedzwiedzka K."/>
            <person name="Martijn J."/>
            <person name="Lind A.E."/>
            <person name="van Eijk R."/>
            <person name="Schleper C."/>
            <person name="Guy L."/>
            <person name="Ettema T.J."/>
        </authorList>
    </citation>
    <scope>NUCLEOTIDE SEQUENCE</scope>
</reference>
<protein>
    <recommendedName>
        <fullName evidence="2">Thiolase N-terminal domain-containing protein</fullName>
    </recommendedName>
</protein>
<dbReference type="EMBL" id="LAZR01048746">
    <property type="protein sequence ID" value="KKK91228.1"/>
    <property type="molecule type" value="Genomic_DNA"/>
</dbReference>
<sequence length="28" mass="2932">MGRQVAIVSAGFSAHASKRSDVNMAELV</sequence>
<comment type="caution">
    <text evidence="1">The sequence shown here is derived from an EMBL/GenBank/DDBJ whole genome shotgun (WGS) entry which is preliminary data.</text>
</comment>
<proteinExistence type="predicted"/>